<gene>
    <name evidence="2" type="ORF">D0Z07_2656</name>
</gene>
<name>A0A9P6VLQ7_9HELO</name>
<dbReference type="OrthoDB" id="3473305at2759"/>
<evidence type="ECO:0000313" key="2">
    <source>
        <dbReference type="EMBL" id="KAG0650631.1"/>
    </source>
</evidence>
<accession>A0A9P6VLQ7</accession>
<reference evidence="2" key="1">
    <citation type="submission" date="2019-07" db="EMBL/GenBank/DDBJ databases">
        <title>Hyphodiscus hymeniophilus genome sequencing and assembly.</title>
        <authorList>
            <person name="Kramer G."/>
            <person name="Nodwell J."/>
        </authorList>
    </citation>
    <scope>NUCLEOTIDE SEQUENCE</scope>
    <source>
        <strain evidence="2">ATCC 34498</strain>
    </source>
</reference>
<proteinExistence type="predicted"/>
<dbReference type="Proteomes" id="UP000785200">
    <property type="component" value="Unassembled WGS sequence"/>
</dbReference>
<comment type="caution">
    <text evidence="2">The sequence shown here is derived from an EMBL/GenBank/DDBJ whole genome shotgun (WGS) entry which is preliminary data.</text>
</comment>
<evidence type="ECO:0000313" key="3">
    <source>
        <dbReference type="Proteomes" id="UP000785200"/>
    </source>
</evidence>
<dbReference type="EMBL" id="VNKQ01000005">
    <property type="protein sequence ID" value="KAG0650631.1"/>
    <property type="molecule type" value="Genomic_DNA"/>
</dbReference>
<dbReference type="Pfam" id="PF20150">
    <property type="entry name" value="2EXR"/>
    <property type="match status" value="1"/>
</dbReference>
<dbReference type="AlphaFoldDB" id="A0A9P6VLQ7"/>
<organism evidence="2 3">
    <name type="scientific">Hyphodiscus hymeniophilus</name>
    <dbReference type="NCBI Taxonomy" id="353542"/>
    <lineage>
        <taxon>Eukaryota</taxon>
        <taxon>Fungi</taxon>
        <taxon>Dikarya</taxon>
        <taxon>Ascomycota</taxon>
        <taxon>Pezizomycotina</taxon>
        <taxon>Leotiomycetes</taxon>
        <taxon>Helotiales</taxon>
        <taxon>Hyphodiscaceae</taxon>
        <taxon>Hyphodiscus</taxon>
    </lineage>
</organism>
<dbReference type="PANTHER" id="PTHR35910:SF1">
    <property type="entry name" value="2EXR DOMAIN-CONTAINING PROTEIN"/>
    <property type="match status" value="1"/>
</dbReference>
<protein>
    <recommendedName>
        <fullName evidence="1">2EXR domain-containing protein</fullName>
    </recommendedName>
</protein>
<sequence>MSNFKATAFTLFPELPSELRFKIWQLCIPGPRVVPIEYKMKSETFNGKMISKFSGWGTQDPVPVILHICHESRIEALKSLQPAFRSYFQEPKVYINFDIDTILFGVHIDAPLQAESFFDNKPRDYLLDIFLGGEYHGADDAEKIQSMVLDLPKSLYGRRAFCWDEIRLFENLKKLTIRAWDDDDASERLMARFRGTLRNVAGKHPEWDVPVITAMSASSGNDWGKVEVHIQQLVE</sequence>
<feature type="domain" description="2EXR" evidence="1">
    <location>
        <begin position="9"/>
        <end position="102"/>
    </location>
</feature>
<evidence type="ECO:0000259" key="1">
    <source>
        <dbReference type="Pfam" id="PF20150"/>
    </source>
</evidence>
<dbReference type="InterPro" id="IPR045518">
    <property type="entry name" value="2EXR"/>
</dbReference>
<keyword evidence="3" id="KW-1185">Reference proteome</keyword>
<dbReference type="PANTHER" id="PTHR35910">
    <property type="entry name" value="2EXR DOMAIN-CONTAINING PROTEIN"/>
    <property type="match status" value="1"/>
</dbReference>